<proteinExistence type="predicted"/>
<dbReference type="InterPro" id="IPR019775">
    <property type="entry name" value="WD40_repeat_CS"/>
</dbReference>
<evidence type="ECO:0000313" key="5">
    <source>
        <dbReference type="Proteomes" id="UP000500857"/>
    </source>
</evidence>
<dbReference type="RefSeq" id="WP_168569968.1">
    <property type="nucleotide sequence ID" value="NZ_CP051167.1"/>
</dbReference>
<dbReference type="PROSITE" id="PS00678">
    <property type="entry name" value="WD_REPEATS_1"/>
    <property type="match status" value="2"/>
</dbReference>
<feature type="repeat" description="WD" evidence="3">
    <location>
        <begin position="421"/>
        <end position="462"/>
    </location>
</feature>
<accession>A0A6H1U053</accession>
<evidence type="ECO:0000256" key="2">
    <source>
        <dbReference type="ARBA" id="ARBA00022737"/>
    </source>
</evidence>
<evidence type="ECO:0000256" key="1">
    <source>
        <dbReference type="ARBA" id="ARBA00022574"/>
    </source>
</evidence>
<keyword evidence="2" id="KW-0677">Repeat</keyword>
<dbReference type="InterPro" id="IPR015943">
    <property type="entry name" value="WD40/YVTN_repeat-like_dom_sf"/>
</dbReference>
<feature type="repeat" description="WD" evidence="3">
    <location>
        <begin position="379"/>
        <end position="420"/>
    </location>
</feature>
<dbReference type="PANTHER" id="PTHR22847:SF637">
    <property type="entry name" value="WD REPEAT DOMAIN 5B"/>
    <property type="match status" value="1"/>
</dbReference>
<dbReference type="SMART" id="SM00320">
    <property type="entry name" value="WD40"/>
    <property type="match status" value="5"/>
</dbReference>
<dbReference type="EMBL" id="CP051167">
    <property type="protein sequence ID" value="QIZ71816.1"/>
    <property type="molecule type" value="Genomic_DNA"/>
</dbReference>
<dbReference type="CDD" id="cd00200">
    <property type="entry name" value="WD40"/>
    <property type="match status" value="1"/>
</dbReference>
<dbReference type="KEGG" id="oxy:HCG48_15525"/>
<dbReference type="Gene3D" id="2.130.10.10">
    <property type="entry name" value="YVTN repeat-like/Quinoprotein amine dehydrogenase"/>
    <property type="match status" value="2"/>
</dbReference>
<gene>
    <name evidence="4" type="ORF">HCG48_15525</name>
</gene>
<dbReference type="PROSITE" id="PS50294">
    <property type="entry name" value="WD_REPEATS_REGION"/>
    <property type="match status" value="5"/>
</dbReference>
<reference evidence="4 5" key="1">
    <citation type="submission" date="2020-04" db="EMBL/GenBank/DDBJ databases">
        <authorList>
            <person name="Basu S."/>
            <person name="Maruthanayagam V."/>
            <person name="Chakraborty S."/>
            <person name="Pramanik A."/>
            <person name="Mukherjee J."/>
            <person name="Brink B."/>
        </authorList>
    </citation>
    <scope>NUCLEOTIDE SEQUENCE [LARGE SCALE GENOMIC DNA]</scope>
    <source>
        <strain evidence="4 5">AP17</strain>
    </source>
</reference>
<feature type="repeat" description="WD" evidence="3">
    <location>
        <begin position="211"/>
        <end position="252"/>
    </location>
</feature>
<name>A0A6H1U053_9CYAN</name>
<feature type="repeat" description="WD" evidence="3">
    <location>
        <begin position="337"/>
        <end position="378"/>
    </location>
</feature>
<sequence length="507" mass="54664">MDWTRPLKAQQQDFLARVKDNWANLICCELPGVYSELAIIRGRRLKNIHARCRRMVLKAEQFAPVRELCLQYLPEQLAQEAIAQSLGEDLIPLEDAENLKIDGTVPFAVAAHRSTRALVKVARGSLESLSWSVSAEEIRENVAIACAWILELPEESREEYRAILMGFVPTDGLAEDSSALHPGDLLYGGGLRSYLASVASERASWEWMRALTGASSSVYPFAVAADGRSVATSGYDGTIKLWNLEDPELCEALHGESLSFYPLSTGGGGQPLASGSTEKKLDEVRGGTGRLLHTLKGHTSGVSSLAIAKDGSLLVSGGYDGTINLWKLDSGELLHSLAAHTGTVRPVVFSPDSALLASGSIDKTLKLWDVGSGRLIRTFETHSDPVISCAIARDGRSLVCGTQDGTIDIWNLETGESIRTITGHSGIVRSLAIAADGETLASGSTERTIKLWNLHTGELIETLTGHPDPVIAFSLRSDSMADAPGVGPTLDLSVFRHQQPGWDDRTQ</sequence>
<dbReference type="Pfam" id="PF00400">
    <property type="entry name" value="WD40"/>
    <property type="match status" value="5"/>
</dbReference>
<organism evidence="4 5">
    <name type="scientific">Oxynema aestuarii AP17</name>
    <dbReference type="NCBI Taxonomy" id="2064643"/>
    <lineage>
        <taxon>Bacteria</taxon>
        <taxon>Bacillati</taxon>
        <taxon>Cyanobacteriota</taxon>
        <taxon>Cyanophyceae</taxon>
        <taxon>Oscillatoriophycideae</taxon>
        <taxon>Oscillatoriales</taxon>
        <taxon>Oscillatoriaceae</taxon>
        <taxon>Oxynema</taxon>
        <taxon>Oxynema aestuarii</taxon>
    </lineage>
</organism>
<dbReference type="AlphaFoldDB" id="A0A6H1U053"/>
<dbReference type="InterPro" id="IPR036322">
    <property type="entry name" value="WD40_repeat_dom_sf"/>
</dbReference>
<protein>
    <submittedName>
        <fullName evidence="4">WD40 repeat domain-containing protein</fullName>
    </submittedName>
</protein>
<keyword evidence="1 3" id="KW-0853">WD repeat</keyword>
<dbReference type="InterPro" id="IPR001680">
    <property type="entry name" value="WD40_rpt"/>
</dbReference>
<dbReference type="PROSITE" id="PS50082">
    <property type="entry name" value="WD_REPEATS_2"/>
    <property type="match status" value="5"/>
</dbReference>
<dbReference type="SUPFAM" id="SSF50978">
    <property type="entry name" value="WD40 repeat-like"/>
    <property type="match status" value="1"/>
</dbReference>
<dbReference type="PANTHER" id="PTHR22847">
    <property type="entry name" value="WD40 REPEAT PROTEIN"/>
    <property type="match status" value="1"/>
</dbReference>
<keyword evidence="5" id="KW-1185">Reference proteome</keyword>
<feature type="repeat" description="WD" evidence="3">
    <location>
        <begin position="295"/>
        <end position="336"/>
    </location>
</feature>
<evidence type="ECO:0000313" key="4">
    <source>
        <dbReference type="EMBL" id="QIZ71816.1"/>
    </source>
</evidence>
<dbReference type="PRINTS" id="PR00320">
    <property type="entry name" value="GPROTEINBRPT"/>
</dbReference>
<dbReference type="Proteomes" id="UP000500857">
    <property type="component" value="Chromosome"/>
</dbReference>
<evidence type="ECO:0000256" key="3">
    <source>
        <dbReference type="PROSITE-ProRule" id="PRU00221"/>
    </source>
</evidence>
<dbReference type="InterPro" id="IPR020472">
    <property type="entry name" value="WD40_PAC1"/>
</dbReference>